<evidence type="ECO:0000256" key="1">
    <source>
        <dbReference type="SAM" id="MobiDB-lite"/>
    </source>
</evidence>
<gene>
    <name evidence="2" type="ORF">B0H65DRAFT_176606</name>
</gene>
<comment type="caution">
    <text evidence="2">The sequence shown here is derived from an EMBL/GenBank/DDBJ whole genome shotgun (WGS) entry which is preliminary data.</text>
</comment>
<dbReference type="AlphaFoldDB" id="A0AAE0JIG7"/>
<dbReference type="EMBL" id="JAUEPP010000003">
    <property type="protein sequence ID" value="KAK3348465.1"/>
    <property type="molecule type" value="Genomic_DNA"/>
</dbReference>
<evidence type="ECO:0000313" key="2">
    <source>
        <dbReference type="EMBL" id="KAK3348465.1"/>
    </source>
</evidence>
<evidence type="ECO:0000313" key="3">
    <source>
        <dbReference type="Proteomes" id="UP001278500"/>
    </source>
</evidence>
<feature type="region of interest" description="Disordered" evidence="1">
    <location>
        <begin position="1"/>
        <end position="22"/>
    </location>
</feature>
<keyword evidence="3" id="KW-1185">Reference proteome</keyword>
<dbReference type="GeneID" id="87858601"/>
<reference evidence="2" key="2">
    <citation type="submission" date="2023-06" db="EMBL/GenBank/DDBJ databases">
        <authorList>
            <consortium name="Lawrence Berkeley National Laboratory"/>
            <person name="Haridas S."/>
            <person name="Hensen N."/>
            <person name="Bonometti L."/>
            <person name="Westerberg I."/>
            <person name="Brannstrom I.O."/>
            <person name="Guillou S."/>
            <person name="Cros-Aarteil S."/>
            <person name="Calhoun S."/>
            <person name="Kuo A."/>
            <person name="Mondo S."/>
            <person name="Pangilinan J."/>
            <person name="Riley R."/>
            <person name="Labutti K."/>
            <person name="Andreopoulos B."/>
            <person name="Lipzen A."/>
            <person name="Chen C."/>
            <person name="Yanf M."/>
            <person name="Daum C."/>
            <person name="Ng V."/>
            <person name="Clum A."/>
            <person name="Steindorff A."/>
            <person name="Ohm R."/>
            <person name="Martin F."/>
            <person name="Silar P."/>
            <person name="Natvig D."/>
            <person name="Lalanne C."/>
            <person name="Gautier V."/>
            <person name="Ament-Velasquez S.L."/>
            <person name="Kruys A."/>
            <person name="Hutchinson M.I."/>
            <person name="Powell A.J."/>
            <person name="Barry K."/>
            <person name="Miller A.N."/>
            <person name="Grigoriev I.V."/>
            <person name="Debuchy R."/>
            <person name="Gladieux P."/>
            <person name="Thoren M.H."/>
            <person name="Johannesson H."/>
        </authorList>
    </citation>
    <scope>NUCLEOTIDE SEQUENCE</scope>
    <source>
        <strain evidence="2">CBS 560.94</strain>
    </source>
</reference>
<feature type="compositionally biased region" description="Basic and acidic residues" evidence="1">
    <location>
        <begin position="1"/>
        <end position="11"/>
    </location>
</feature>
<organism evidence="2 3">
    <name type="scientific">Neurospora tetraspora</name>
    <dbReference type="NCBI Taxonomy" id="94610"/>
    <lineage>
        <taxon>Eukaryota</taxon>
        <taxon>Fungi</taxon>
        <taxon>Dikarya</taxon>
        <taxon>Ascomycota</taxon>
        <taxon>Pezizomycotina</taxon>
        <taxon>Sordariomycetes</taxon>
        <taxon>Sordariomycetidae</taxon>
        <taxon>Sordariales</taxon>
        <taxon>Sordariaceae</taxon>
        <taxon>Neurospora</taxon>
    </lineage>
</organism>
<reference evidence="2" key="1">
    <citation type="journal article" date="2023" name="Mol. Phylogenet. Evol.">
        <title>Genome-scale phylogeny and comparative genomics of the fungal order Sordariales.</title>
        <authorList>
            <person name="Hensen N."/>
            <person name="Bonometti L."/>
            <person name="Westerberg I."/>
            <person name="Brannstrom I.O."/>
            <person name="Guillou S."/>
            <person name="Cros-Aarteil S."/>
            <person name="Calhoun S."/>
            <person name="Haridas S."/>
            <person name="Kuo A."/>
            <person name="Mondo S."/>
            <person name="Pangilinan J."/>
            <person name="Riley R."/>
            <person name="LaButti K."/>
            <person name="Andreopoulos B."/>
            <person name="Lipzen A."/>
            <person name="Chen C."/>
            <person name="Yan M."/>
            <person name="Daum C."/>
            <person name="Ng V."/>
            <person name="Clum A."/>
            <person name="Steindorff A."/>
            <person name="Ohm R.A."/>
            <person name="Martin F."/>
            <person name="Silar P."/>
            <person name="Natvig D.O."/>
            <person name="Lalanne C."/>
            <person name="Gautier V."/>
            <person name="Ament-Velasquez S.L."/>
            <person name="Kruys A."/>
            <person name="Hutchinson M.I."/>
            <person name="Powell A.J."/>
            <person name="Barry K."/>
            <person name="Miller A.N."/>
            <person name="Grigoriev I.V."/>
            <person name="Debuchy R."/>
            <person name="Gladieux P."/>
            <person name="Hiltunen Thoren M."/>
            <person name="Johannesson H."/>
        </authorList>
    </citation>
    <scope>NUCLEOTIDE SEQUENCE</scope>
    <source>
        <strain evidence="2">CBS 560.94</strain>
    </source>
</reference>
<protein>
    <submittedName>
        <fullName evidence="2">Uncharacterized protein</fullName>
    </submittedName>
</protein>
<accession>A0AAE0JIG7</accession>
<sequence>MAPGRLRRDDSNSASDADDVSPRLLRGHDLVSDTPNAATQCKLTVYFPPPSVVSLDGKIGHVVVKLDPAPLRWHGIQGILTLLRAKPDEDDILEDTLMAAGEWKAHRKRDDSQQCDQIGPCILNQGLQEVAPYPVPTGYNAHPFYFVFQDVQIFNPQNFHGPPIKMKFKVKVEGCNTGVPVEDASVCLVECDTMSSVWISEDKNITKEQREYTKEEYEKLKDLHFDVGSGTWVKLDSNKDDSNWVWRST</sequence>
<dbReference type="RefSeq" id="XP_062683547.1">
    <property type="nucleotide sequence ID" value="XM_062821447.1"/>
</dbReference>
<proteinExistence type="predicted"/>
<name>A0AAE0JIG7_9PEZI</name>
<dbReference type="Proteomes" id="UP001278500">
    <property type="component" value="Unassembled WGS sequence"/>
</dbReference>